<proteinExistence type="predicted"/>
<sequence>MPEGIKSPRIGALSGYMGILATITCQRDPYSVTCYQVYNNRRQHASHQLLNFPKGTVQG</sequence>
<reference evidence="1" key="1">
    <citation type="submission" date="2014-09" db="EMBL/GenBank/DDBJ databases">
        <authorList>
            <person name="Magalhaes I.L.F."/>
            <person name="Oliveira U."/>
            <person name="Santos F.R."/>
            <person name="Vidigal T.H.D.A."/>
            <person name="Brescovit A.D."/>
            <person name="Santos A.J."/>
        </authorList>
    </citation>
    <scope>NUCLEOTIDE SEQUENCE</scope>
    <source>
        <tissue evidence="1">Shoot tissue taken approximately 20 cm above the soil surface</tissue>
    </source>
</reference>
<name>A0A0A9HGK0_ARUDO</name>
<evidence type="ECO:0000313" key="1">
    <source>
        <dbReference type="EMBL" id="JAE35877.1"/>
    </source>
</evidence>
<organism evidence="1">
    <name type="scientific">Arundo donax</name>
    <name type="common">Giant reed</name>
    <name type="synonym">Donax arundinaceus</name>
    <dbReference type="NCBI Taxonomy" id="35708"/>
    <lineage>
        <taxon>Eukaryota</taxon>
        <taxon>Viridiplantae</taxon>
        <taxon>Streptophyta</taxon>
        <taxon>Embryophyta</taxon>
        <taxon>Tracheophyta</taxon>
        <taxon>Spermatophyta</taxon>
        <taxon>Magnoliopsida</taxon>
        <taxon>Liliopsida</taxon>
        <taxon>Poales</taxon>
        <taxon>Poaceae</taxon>
        <taxon>PACMAD clade</taxon>
        <taxon>Arundinoideae</taxon>
        <taxon>Arundineae</taxon>
        <taxon>Arundo</taxon>
    </lineage>
</organism>
<reference evidence="1" key="2">
    <citation type="journal article" date="2015" name="Data Brief">
        <title>Shoot transcriptome of the giant reed, Arundo donax.</title>
        <authorList>
            <person name="Barrero R.A."/>
            <person name="Guerrero F.D."/>
            <person name="Moolhuijzen P."/>
            <person name="Goolsby J.A."/>
            <person name="Tidwell J."/>
            <person name="Bellgard S.E."/>
            <person name="Bellgard M.I."/>
        </authorList>
    </citation>
    <scope>NUCLEOTIDE SEQUENCE</scope>
    <source>
        <tissue evidence="1">Shoot tissue taken approximately 20 cm above the soil surface</tissue>
    </source>
</reference>
<dbReference type="AlphaFoldDB" id="A0A0A9HGK0"/>
<protein>
    <submittedName>
        <fullName evidence="1">Uncharacterized protein</fullName>
    </submittedName>
</protein>
<accession>A0A0A9HGK0</accession>
<dbReference type="EMBL" id="GBRH01162019">
    <property type="protein sequence ID" value="JAE35877.1"/>
    <property type="molecule type" value="Transcribed_RNA"/>
</dbReference>